<gene>
    <name evidence="2" type="ORF">GCM10010470_03370</name>
</gene>
<keyword evidence="3" id="KW-1185">Reference proteome</keyword>
<feature type="compositionally biased region" description="Basic and acidic residues" evidence="1">
    <location>
        <begin position="15"/>
        <end position="30"/>
    </location>
</feature>
<organism evidence="2 3">
    <name type="scientific">Saccharopolyspora taberi</name>
    <dbReference type="NCBI Taxonomy" id="60895"/>
    <lineage>
        <taxon>Bacteria</taxon>
        <taxon>Bacillati</taxon>
        <taxon>Actinomycetota</taxon>
        <taxon>Actinomycetes</taxon>
        <taxon>Pseudonocardiales</taxon>
        <taxon>Pseudonocardiaceae</taxon>
        <taxon>Saccharopolyspora</taxon>
    </lineage>
</organism>
<dbReference type="RefSeq" id="WP_344677506.1">
    <property type="nucleotide sequence ID" value="NZ_BAAAUX010000001.1"/>
</dbReference>
<comment type="caution">
    <text evidence="2">The sequence shown here is derived from an EMBL/GenBank/DDBJ whole genome shotgun (WGS) entry which is preliminary data.</text>
</comment>
<feature type="region of interest" description="Disordered" evidence="1">
    <location>
        <begin position="1"/>
        <end position="30"/>
    </location>
</feature>
<sequence>MYIHGVRVSRSTTADPHRESPEKDRHRPDRQEVNFTAGVLVTANKFAPTALPRRPFDSRRFDPPIVPMSAMLT</sequence>
<evidence type="ECO:0000256" key="1">
    <source>
        <dbReference type="SAM" id="MobiDB-lite"/>
    </source>
</evidence>
<accession>A0ABN3V1Z6</accession>
<evidence type="ECO:0000313" key="2">
    <source>
        <dbReference type="EMBL" id="GAA2774685.1"/>
    </source>
</evidence>
<proteinExistence type="predicted"/>
<protein>
    <submittedName>
        <fullName evidence="2">Uncharacterized protein</fullName>
    </submittedName>
</protein>
<dbReference type="EMBL" id="BAAAUX010000001">
    <property type="protein sequence ID" value="GAA2774685.1"/>
    <property type="molecule type" value="Genomic_DNA"/>
</dbReference>
<evidence type="ECO:0000313" key="3">
    <source>
        <dbReference type="Proteomes" id="UP001500979"/>
    </source>
</evidence>
<reference evidence="2 3" key="1">
    <citation type="journal article" date="2019" name="Int. J. Syst. Evol. Microbiol.">
        <title>The Global Catalogue of Microorganisms (GCM) 10K type strain sequencing project: providing services to taxonomists for standard genome sequencing and annotation.</title>
        <authorList>
            <consortium name="The Broad Institute Genomics Platform"/>
            <consortium name="The Broad Institute Genome Sequencing Center for Infectious Disease"/>
            <person name="Wu L."/>
            <person name="Ma J."/>
        </authorList>
    </citation>
    <scope>NUCLEOTIDE SEQUENCE [LARGE SCALE GENOMIC DNA]</scope>
    <source>
        <strain evidence="2 3">JCM 9383</strain>
    </source>
</reference>
<dbReference type="Proteomes" id="UP001500979">
    <property type="component" value="Unassembled WGS sequence"/>
</dbReference>
<name>A0ABN3V1Z6_9PSEU</name>